<feature type="compositionally biased region" description="Basic residues" evidence="1">
    <location>
        <begin position="21"/>
        <end position="40"/>
    </location>
</feature>
<evidence type="ECO:0000313" key="4">
    <source>
        <dbReference type="Proteomes" id="UP000837857"/>
    </source>
</evidence>
<feature type="domain" description="Partial AB-hydrolase lipase" evidence="2">
    <location>
        <begin position="153"/>
        <end position="216"/>
    </location>
</feature>
<organism evidence="3 4">
    <name type="scientific">Iphiclides podalirius</name>
    <name type="common">scarce swallowtail</name>
    <dbReference type="NCBI Taxonomy" id="110791"/>
    <lineage>
        <taxon>Eukaryota</taxon>
        <taxon>Metazoa</taxon>
        <taxon>Ecdysozoa</taxon>
        <taxon>Arthropoda</taxon>
        <taxon>Hexapoda</taxon>
        <taxon>Insecta</taxon>
        <taxon>Pterygota</taxon>
        <taxon>Neoptera</taxon>
        <taxon>Endopterygota</taxon>
        <taxon>Lepidoptera</taxon>
        <taxon>Glossata</taxon>
        <taxon>Ditrysia</taxon>
        <taxon>Papilionoidea</taxon>
        <taxon>Papilionidae</taxon>
        <taxon>Papilioninae</taxon>
        <taxon>Iphiclides</taxon>
    </lineage>
</organism>
<name>A0ABN8HX34_9NEOP</name>
<keyword evidence="4" id="KW-1185">Reference proteome</keyword>
<accession>A0ABN8HX34</accession>
<dbReference type="InterPro" id="IPR029058">
    <property type="entry name" value="AB_hydrolase_fold"/>
</dbReference>
<dbReference type="SUPFAM" id="SSF53474">
    <property type="entry name" value="alpha/beta-Hydrolases"/>
    <property type="match status" value="1"/>
</dbReference>
<evidence type="ECO:0000256" key="1">
    <source>
        <dbReference type="SAM" id="MobiDB-lite"/>
    </source>
</evidence>
<dbReference type="Proteomes" id="UP000837857">
    <property type="component" value="Chromosome 14"/>
</dbReference>
<protein>
    <recommendedName>
        <fullName evidence="2">Partial AB-hydrolase lipase domain-containing protein</fullName>
    </recommendedName>
</protein>
<evidence type="ECO:0000259" key="2">
    <source>
        <dbReference type="Pfam" id="PF04083"/>
    </source>
</evidence>
<dbReference type="InterPro" id="IPR006693">
    <property type="entry name" value="AB_hydrolase_lipase"/>
</dbReference>
<feature type="compositionally biased region" description="Basic and acidic residues" evidence="1">
    <location>
        <begin position="1"/>
        <end position="20"/>
    </location>
</feature>
<proteinExistence type="predicted"/>
<feature type="region of interest" description="Disordered" evidence="1">
    <location>
        <begin position="1"/>
        <end position="57"/>
    </location>
</feature>
<evidence type="ECO:0000313" key="3">
    <source>
        <dbReference type="EMBL" id="CAH2042724.1"/>
    </source>
</evidence>
<dbReference type="Gene3D" id="3.40.50.1820">
    <property type="entry name" value="alpha/beta hydrolase"/>
    <property type="match status" value="1"/>
</dbReference>
<dbReference type="EMBL" id="OW152826">
    <property type="protein sequence ID" value="CAH2042724.1"/>
    <property type="molecule type" value="Genomic_DNA"/>
</dbReference>
<feature type="compositionally biased region" description="Basic and acidic residues" evidence="1">
    <location>
        <begin position="46"/>
        <end position="57"/>
    </location>
</feature>
<reference evidence="3" key="1">
    <citation type="submission" date="2022-03" db="EMBL/GenBank/DDBJ databases">
        <authorList>
            <person name="Martin H S."/>
        </authorList>
    </citation>
    <scope>NUCLEOTIDE SEQUENCE</scope>
</reference>
<sequence>MERLMLEPLDHEHHERMTRGDKHHHGGHHDHGHKHNHHHSSSGSSESKEKSYEESGKDYATLQTVKNWNAPMFSAIINQDDTRPNYGDVITWRGVQIATGDNTPVVDQKELDKIFDDAYKTMKHFTDEEKETFHATYQTVNKIENENIHLNSSQLLKKHQYKVEEHTVKTDDGYLLTIFRIAPKNTKKTENEHDKKVKVVFLAHGLLGSSDDWLLMGPKMSLAYMLADEGYEVWLGNTRGNKYARHHVSKHEAHPDFWQFSNDEIALHDTPAMIDHALKVSEQKKLHYVGVAQGTTTIFALMAARPEYNEKIATVHAISPMVYMTKVRSPLFRMIAPNSPFHERLQEQLGSGEFKPTQELIKTAGGDMCESEIGCKNVCSNAYFVITSLGDLDAELIPVIMGHLPTGGSKRQMQQYGQAVASHEFRKFDYGPEINQKVYGHVQPPKYKMSNVQVPVVLYTTTKDWLSHPEDVERLHKELPNVRDHLKVSDEEFSHMDFLFSKKAPQTVYERLIENIKQDESN</sequence>
<dbReference type="PANTHER" id="PTHR11005">
    <property type="entry name" value="LYSOSOMAL ACID LIPASE-RELATED"/>
    <property type="match status" value="1"/>
</dbReference>
<dbReference type="Pfam" id="PF04083">
    <property type="entry name" value="Abhydro_lipase"/>
    <property type="match status" value="1"/>
</dbReference>
<feature type="non-terminal residue" evidence="3">
    <location>
        <position position="522"/>
    </location>
</feature>
<gene>
    <name evidence="3" type="ORF">IPOD504_LOCUS4039</name>
</gene>